<dbReference type="Proteomes" id="UP001597414">
    <property type="component" value="Unassembled WGS sequence"/>
</dbReference>
<dbReference type="RefSeq" id="WP_380799747.1">
    <property type="nucleotide sequence ID" value="NZ_JBHUIV010000003.1"/>
</dbReference>
<sequence length="366" mass="42881">MKTRIILFFITLAMGVCHKNFGQIPSDLLSLHPNSWKFPHKDLSFFYDQENLSLKYGHDTLEVFILGNKKIAYRWHDIQRQKDFNGWYGFEADIDLLMEMLEKLELNFTANNYEIVFSPESERIKTRVLPEARYAIVGEEMLPVFRHKITLTYYSYLMEIDFFLGEIDELLILKSSGINDVIKSHASENYWYKEYVRKNFNKALIIDEEGNFRIDTFRSRENPYYPRTNLELGAGYVFGYSVGMNFQPRVNFRLRTKKTNINKHTLFLAFNGLLSHIPDGEKPFEIAQDYFLGVGQESDLIGNNVAVMLGFRIFGYNGILENNNVMFKIDFSVTPKLKIFWSLYQSPNFSQDIPSANFLGLNYVIF</sequence>
<dbReference type="EMBL" id="JBHUIV010000003">
    <property type="protein sequence ID" value="MFD2200164.1"/>
    <property type="molecule type" value="Genomic_DNA"/>
</dbReference>
<keyword evidence="2" id="KW-1185">Reference proteome</keyword>
<evidence type="ECO:0008006" key="3">
    <source>
        <dbReference type="Google" id="ProtNLM"/>
    </source>
</evidence>
<comment type="caution">
    <text evidence="1">The sequence shown here is derived from an EMBL/GenBank/DDBJ whole genome shotgun (WGS) entry which is preliminary data.</text>
</comment>
<evidence type="ECO:0000313" key="2">
    <source>
        <dbReference type="Proteomes" id="UP001597414"/>
    </source>
</evidence>
<evidence type="ECO:0000313" key="1">
    <source>
        <dbReference type="EMBL" id="MFD2200164.1"/>
    </source>
</evidence>
<gene>
    <name evidence="1" type="ORF">ACFSKV_01210</name>
</gene>
<organism evidence="1 2">
    <name type="scientific">Shivajiella indica</name>
    <dbReference type="NCBI Taxonomy" id="872115"/>
    <lineage>
        <taxon>Bacteria</taxon>
        <taxon>Pseudomonadati</taxon>
        <taxon>Bacteroidota</taxon>
        <taxon>Cytophagia</taxon>
        <taxon>Cytophagales</taxon>
        <taxon>Cyclobacteriaceae</taxon>
        <taxon>Shivajiella</taxon>
    </lineage>
</organism>
<reference evidence="2" key="1">
    <citation type="journal article" date="2019" name="Int. J. Syst. Evol. Microbiol.">
        <title>The Global Catalogue of Microorganisms (GCM) 10K type strain sequencing project: providing services to taxonomists for standard genome sequencing and annotation.</title>
        <authorList>
            <consortium name="The Broad Institute Genomics Platform"/>
            <consortium name="The Broad Institute Genome Sequencing Center for Infectious Disease"/>
            <person name="Wu L."/>
            <person name="Ma J."/>
        </authorList>
    </citation>
    <scope>NUCLEOTIDE SEQUENCE [LARGE SCALE GENOMIC DNA]</scope>
    <source>
        <strain evidence="2">KCTC 19812</strain>
    </source>
</reference>
<name>A0ABW5B3V8_9BACT</name>
<proteinExistence type="predicted"/>
<accession>A0ABW5B3V8</accession>
<protein>
    <recommendedName>
        <fullName evidence="3">DUF3187 family protein</fullName>
    </recommendedName>
</protein>